<feature type="compositionally biased region" description="Basic and acidic residues" evidence="3">
    <location>
        <begin position="86"/>
        <end position="98"/>
    </location>
</feature>
<evidence type="ECO:0000313" key="6">
    <source>
        <dbReference type="RefSeq" id="XP_011310443.1"/>
    </source>
</evidence>
<dbReference type="InterPro" id="IPR000467">
    <property type="entry name" value="G_patch_dom"/>
</dbReference>
<feature type="region of interest" description="Disordered" evidence="3">
    <location>
        <begin position="86"/>
        <end position="119"/>
    </location>
</feature>
<dbReference type="KEGG" id="fas:105270907"/>
<dbReference type="OrthoDB" id="5577072at2759"/>
<feature type="region of interest" description="Disordered" evidence="3">
    <location>
        <begin position="320"/>
        <end position="432"/>
    </location>
</feature>
<dbReference type="PROSITE" id="PS50174">
    <property type="entry name" value="G_PATCH"/>
    <property type="match status" value="1"/>
</dbReference>
<dbReference type="AlphaFoldDB" id="A0A9R1TKB6"/>
<organism evidence="5 6">
    <name type="scientific">Fopius arisanus</name>
    <dbReference type="NCBI Taxonomy" id="64838"/>
    <lineage>
        <taxon>Eukaryota</taxon>
        <taxon>Metazoa</taxon>
        <taxon>Ecdysozoa</taxon>
        <taxon>Arthropoda</taxon>
        <taxon>Hexapoda</taxon>
        <taxon>Insecta</taxon>
        <taxon>Pterygota</taxon>
        <taxon>Neoptera</taxon>
        <taxon>Endopterygota</taxon>
        <taxon>Hymenoptera</taxon>
        <taxon>Apocrita</taxon>
        <taxon>Ichneumonoidea</taxon>
        <taxon>Braconidae</taxon>
        <taxon>Opiinae</taxon>
        <taxon>Fopius</taxon>
    </lineage>
</organism>
<dbReference type="GeneID" id="105270907"/>
<evidence type="ECO:0000313" key="5">
    <source>
        <dbReference type="Proteomes" id="UP000694866"/>
    </source>
</evidence>
<feature type="compositionally biased region" description="Basic and acidic residues" evidence="3">
    <location>
        <begin position="340"/>
        <end position="350"/>
    </location>
</feature>
<dbReference type="SMART" id="SM00443">
    <property type="entry name" value="G_patch"/>
    <property type="match status" value="1"/>
</dbReference>
<feature type="compositionally biased region" description="Basic residues" evidence="3">
    <location>
        <begin position="421"/>
        <end position="432"/>
    </location>
</feature>
<keyword evidence="5" id="KW-1185">Reference proteome</keyword>
<feature type="compositionally biased region" description="Basic and acidic residues" evidence="3">
    <location>
        <begin position="402"/>
        <end position="420"/>
    </location>
</feature>
<dbReference type="GO" id="GO:0003676">
    <property type="term" value="F:nucleic acid binding"/>
    <property type="evidence" value="ECO:0007669"/>
    <property type="project" value="InterPro"/>
</dbReference>
<dbReference type="PANTHER" id="PTHR15818:SF2">
    <property type="entry name" value="G-PATCH DOMAIN AND KOW MOTIFS-CONTAINING PROTEIN"/>
    <property type="match status" value="1"/>
</dbReference>
<gene>
    <name evidence="6" type="primary">LOC105270907</name>
</gene>
<dbReference type="PANTHER" id="PTHR15818">
    <property type="entry name" value="G PATCH AND KOW-CONTAINING"/>
    <property type="match status" value="1"/>
</dbReference>
<comment type="subcellular location">
    <subcellularLocation>
        <location evidence="1">Nucleus</location>
    </subcellularLocation>
</comment>
<dbReference type="CDD" id="cd13152">
    <property type="entry name" value="KOW_GPKOW_A"/>
    <property type="match status" value="1"/>
</dbReference>
<evidence type="ECO:0000259" key="4">
    <source>
        <dbReference type="PROSITE" id="PS50174"/>
    </source>
</evidence>
<protein>
    <submittedName>
        <fullName evidence="6">G patch domain and KOW motifs-containing protein</fullName>
    </submittedName>
</protein>
<dbReference type="RefSeq" id="XP_011310443.1">
    <property type="nucleotide sequence ID" value="XM_011312141.1"/>
</dbReference>
<feature type="compositionally biased region" description="Basic residues" evidence="3">
    <location>
        <begin position="367"/>
        <end position="377"/>
    </location>
</feature>
<dbReference type="Proteomes" id="UP000694866">
    <property type="component" value="Unplaced"/>
</dbReference>
<evidence type="ECO:0000256" key="3">
    <source>
        <dbReference type="SAM" id="MobiDB-lite"/>
    </source>
</evidence>
<dbReference type="Pfam" id="PF12656">
    <property type="entry name" value="G-patch_2"/>
    <property type="match status" value="1"/>
</dbReference>
<dbReference type="GO" id="GO:0000398">
    <property type="term" value="P:mRNA splicing, via spliceosome"/>
    <property type="evidence" value="ECO:0007669"/>
    <property type="project" value="InterPro"/>
</dbReference>
<evidence type="ECO:0000256" key="1">
    <source>
        <dbReference type="ARBA" id="ARBA00004123"/>
    </source>
</evidence>
<reference evidence="6" key="1">
    <citation type="submission" date="2025-08" db="UniProtKB">
        <authorList>
            <consortium name="RefSeq"/>
        </authorList>
    </citation>
    <scope>IDENTIFICATION</scope>
    <source>
        <strain evidence="6">USDA-PBARC FA_bdor</strain>
        <tissue evidence="6">Whole organism</tissue>
    </source>
</reference>
<dbReference type="GO" id="GO:0005681">
    <property type="term" value="C:spliceosomal complex"/>
    <property type="evidence" value="ECO:0007669"/>
    <property type="project" value="TreeGrafter"/>
</dbReference>
<feature type="compositionally biased region" description="Basic residues" evidence="3">
    <location>
        <begin position="387"/>
        <end position="401"/>
    </location>
</feature>
<name>A0A9R1TKB6_9HYME</name>
<accession>A0A9R1TKB6</accession>
<proteinExistence type="predicted"/>
<sequence length="432" mass="49269">MIGEGGKKISFGFSKSIKKPVLKNVAEPEAKKIDFIDYLDEKTIKIIGEEEKNDEPLVIPMLGSRTWHDRIINKVDADIFETKLKNEESDEKADEKNSKLRVPNGNVSSDGVPMDISGIKKEPDDEITVSLEEQAAQEILNDLGKDVKVEPKDLTLPLHNTDNLEGQRESTLEDYEQIPIESYGLAMLRGMGWQPGKGLGKNEQHVEPKIPELRPRGMGLGADKAVLKAKNVEKKTKEQEQLQLIVGAFVKILGGKHHHNYGVLEGLDEDSGRLIVKLTIGGESVSLNECLVEPVTKDEYTKYSKILNASKFAEYKDKANADRQKLTSNSNSSDSNRKRKSDDSSDDDRRSHRRRCSSSSSDDRYEKKTKKKHRNRNRSSSSDEHRKKSKKHSSRKNKKKEKTRDRSRERKSRYSESLDRRKNRKHHRRSRS</sequence>
<evidence type="ECO:0000256" key="2">
    <source>
        <dbReference type="ARBA" id="ARBA00023242"/>
    </source>
</evidence>
<dbReference type="InterPro" id="IPR045166">
    <property type="entry name" value="Spp2-like"/>
</dbReference>
<keyword evidence="2" id="KW-0539">Nucleus</keyword>
<feature type="domain" description="G-patch" evidence="4">
    <location>
        <begin position="180"/>
        <end position="204"/>
    </location>
</feature>
<dbReference type="InterPro" id="IPR026822">
    <property type="entry name" value="Spp2/MOS2_G-patch"/>
</dbReference>
<dbReference type="InterPro" id="IPR041993">
    <property type="entry name" value="GPKOW_KOW1"/>
</dbReference>